<keyword evidence="6" id="KW-0573">Peptidoglycan synthesis</keyword>
<evidence type="ECO:0000256" key="8">
    <source>
        <dbReference type="ARBA" id="ARBA00023306"/>
    </source>
</evidence>
<evidence type="ECO:0008006" key="13">
    <source>
        <dbReference type="Google" id="ProtNLM"/>
    </source>
</evidence>
<feature type="domain" description="Glycosyl transferase family 28 C-terminal" evidence="11">
    <location>
        <begin position="163"/>
        <end position="326"/>
    </location>
</feature>
<evidence type="ECO:0000313" key="12">
    <source>
        <dbReference type="EMBL" id="SVA35637.1"/>
    </source>
</evidence>
<evidence type="ECO:0000259" key="10">
    <source>
        <dbReference type="Pfam" id="PF03033"/>
    </source>
</evidence>
<dbReference type="Gene3D" id="3.40.50.2000">
    <property type="entry name" value="Glycogen Phosphorylase B"/>
    <property type="match status" value="2"/>
</dbReference>
<dbReference type="Pfam" id="PF04101">
    <property type="entry name" value="Glyco_tran_28_C"/>
    <property type="match status" value="1"/>
</dbReference>
<evidence type="ECO:0000259" key="11">
    <source>
        <dbReference type="Pfam" id="PF04101"/>
    </source>
</evidence>
<organism evidence="12">
    <name type="scientific">marine metagenome</name>
    <dbReference type="NCBI Taxonomy" id="408172"/>
    <lineage>
        <taxon>unclassified sequences</taxon>
        <taxon>metagenomes</taxon>
        <taxon>ecological metagenomes</taxon>
    </lineage>
</organism>
<keyword evidence="4" id="KW-0808">Transferase</keyword>
<protein>
    <recommendedName>
        <fullName evidence="13">Glycosyl transferase family 28 C-terminal domain-containing protein</fullName>
    </recommendedName>
</protein>
<gene>
    <name evidence="12" type="ORF">METZ01_LOCUS88491</name>
</gene>
<keyword evidence="3" id="KW-0328">Glycosyltransferase</keyword>
<dbReference type="AlphaFoldDB" id="A0A381V7G9"/>
<dbReference type="GO" id="GO:0005975">
    <property type="term" value="P:carbohydrate metabolic process"/>
    <property type="evidence" value="ECO:0007669"/>
    <property type="project" value="InterPro"/>
</dbReference>
<reference evidence="12" key="1">
    <citation type="submission" date="2018-05" db="EMBL/GenBank/DDBJ databases">
        <authorList>
            <person name="Lanie J.A."/>
            <person name="Ng W.-L."/>
            <person name="Kazmierczak K.M."/>
            <person name="Andrzejewski T.M."/>
            <person name="Davidsen T.M."/>
            <person name="Wayne K.J."/>
            <person name="Tettelin H."/>
            <person name="Glass J.I."/>
            <person name="Rusch D."/>
            <person name="Podicherti R."/>
            <person name="Tsui H.-C.T."/>
            <person name="Winkler M.E."/>
        </authorList>
    </citation>
    <scope>NUCLEOTIDE SEQUENCE</scope>
</reference>
<evidence type="ECO:0000256" key="4">
    <source>
        <dbReference type="ARBA" id="ARBA00022679"/>
    </source>
</evidence>
<feature type="domain" description="Glycosyltransferase family 28 N-terminal" evidence="10">
    <location>
        <begin position="3"/>
        <end position="107"/>
    </location>
</feature>
<dbReference type="Pfam" id="PF03033">
    <property type="entry name" value="Glyco_transf_28"/>
    <property type="match status" value="1"/>
</dbReference>
<name>A0A381V7G9_9ZZZZ</name>
<dbReference type="GO" id="GO:0050511">
    <property type="term" value="F:undecaprenyldiphospho-muramoylpentapeptide beta-N-acetylglucosaminyltransferase activity"/>
    <property type="evidence" value="ECO:0007669"/>
    <property type="project" value="InterPro"/>
</dbReference>
<dbReference type="EMBL" id="UINC01007912">
    <property type="protein sequence ID" value="SVA35637.1"/>
    <property type="molecule type" value="Genomic_DNA"/>
</dbReference>
<keyword evidence="9" id="KW-0961">Cell wall biogenesis/degradation</keyword>
<dbReference type="SUPFAM" id="SSF53756">
    <property type="entry name" value="UDP-Glycosyltransferase/glycogen phosphorylase"/>
    <property type="match status" value="1"/>
</dbReference>
<dbReference type="GO" id="GO:0071555">
    <property type="term" value="P:cell wall organization"/>
    <property type="evidence" value="ECO:0007669"/>
    <property type="project" value="UniProtKB-KW"/>
</dbReference>
<keyword evidence="2" id="KW-0132">Cell division</keyword>
<keyword evidence="7" id="KW-0472">Membrane</keyword>
<keyword evidence="1" id="KW-1003">Cell membrane</keyword>
<dbReference type="GO" id="GO:0009252">
    <property type="term" value="P:peptidoglycan biosynthetic process"/>
    <property type="evidence" value="ECO:0007669"/>
    <property type="project" value="UniProtKB-KW"/>
</dbReference>
<dbReference type="HAMAP" id="MF_00033">
    <property type="entry name" value="MurG"/>
    <property type="match status" value="1"/>
</dbReference>
<evidence type="ECO:0000256" key="1">
    <source>
        <dbReference type="ARBA" id="ARBA00022475"/>
    </source>
</evidence>
<dbReference type="InterPro" id="IPR004276">
    <property type="entry name" value="GlycoTrans_28_N"/>
</dbReference>
<dbReference type="InterPro" id="IPR006009">
    <property type="entry name" value="GlcNAc_MurG"/>
</dbReference>
<sequence>MDGHKVVIAGTGNELEKKIFSEHDVEIKYFKSRLKGSSSIKKFFLSLRINKEIKGYLEKHNPDLILGMGGYASTEICLAAKTETCVIIHEQNSIAGRTNKLLLSTKKANAAIEGLPGSFSWLNKFMMTFSDDLVFLGNPIREEILSIKRNTKLSLDSSKSKRIFIMGGSQGARSININVPKALKLLTRELSVEVIHDSGETDFESVKSAYKEINIDAKVTDFNPSIENAYQWADLFIGRAGAMTVSEISAIGLPSILIPYPYAMDNHQFYNAQFLENKGGALIIKDKDLNPEILAKKIHSIFNEDRKLESMSEAAFDMNFVDATENIVNFCYKTIEKHRLFHLHDDYPNQTSWD</sequence>
<evidence type="ECO:0000256" key="2">
    <source>
        <dbReference type="ARBA" id="ARBA00022618"/>
    </source>
</evidence>
<keyword evidence="8" id="KW-0131">Cell cycle</keyword>
<keyword evidence="5" id="KW-0133">Cell shape</keyword>
<proteinExistence type="inferred from homology"/>
<dbReference type="PANTHER" id="PTHR21015">
    <property type="entry name" value="UDP-N-ACETYLGLUCOSAMINE--N-ACETYLMURAMYL-(PENTAPEPTIDE) PYROPHOSPHORYL-UNDECAPRENOL N-ACETYLGLUCOSAMINE TRANSFERASE 1"/>
    <property type="match status" value="1"/>
</dbReference>
<dbReference type="GO" id="GO:0008360">
    <property type="term" value="P:regulation of cell shape"/>
    <property type="evidence" value="ECO:0007669"/>
    <property type="project" value="UniProtKB-KW"/>
</dbReference>
<dbReference type="GO" id="GO:0051301">
    <property type="term" value="P:cell division"/>
    <property type="evidence" value="ECO:0007669"/>
    <property type="project" value="UniProtKB-KW"/>
</dbReference>
<evidence type="ECO:0000256" key="3">
    <source>
        <dbReference type="ARBA" id="ARBA00022676"/>
    </source>
</evidence>
<dbReference type="PANTHER" id="PTHR21015:SF22">
    <property type="entry name" value="GLYCOSYLTRANSFERASE"/>
    <property type="match status" value="1"/>
</dbReference>
<evidence type="ECO:0000256" key="6">
    <source>
        <dbReference type="ARBA" id="ARBA00022984"/>
    </source>
</evidence>
<evidence type="ECO:0000256" key="9">
    <source>
        <dbReference type="ARBA" id="ARBA00023316"/>
    </source>
</evidence>
<dbReference type="CDD" id="cd03785">
    <property type="entry name" value="GT28_MurG"/>
    <property type="match status" value="1"/>
</dbReference>
<accession>A0A381V7G9</accession>
<evidence type="ECO:0000256" key="5">
    <source>
        <dbReference type="ARBA" id="ARBA00022960"/>
    </source>
</evidence>
<evidence type="ECO:0000256" key="7">
    <source>
        <dbReference type="ARBA" id="ARBA00023136"/>
    </source>
</evidence>
<dbReference type="InterPro" id="IPR007235">
    <property type="entry name" value="Glyco_trans_28_C"/>
</dbReference>